<evidence type="ECO:0000259" key="5">
    <source>
        <dbReference type="Pfam" id="PF16327"/>
    </source>
</evidence>
<feature type="transmembrane region" description="Helical" evidence="3">
    <location>
        <begin position="339"/>
        <end position="357"/>
    </location>
</feature>
<feature type="transmembrane region" description="Helical" evidence="3">
    <location>
        <begin position="13"/>
        <end position="33"/>
    </location>
</feature>
<feature type="transmembrane region" description="Helical" evidence="3">
    <location>
        <begin position="423"/>
        <end position="441"/>
    </location>
</feature>
<feature type="transmembrane region" description="Helical" evidence="3">
    <location>
        <begin position="830"/>
        <end position="850"/>
    </location>
</feature>
<organism evidence="6 7">
    <name type="scientific">Polluticaenibacter yanchengensis</name>
    <dbReference type="NCBI Taxonomy" id="3014562"/>
    <lineage>
        <taxon>Bacteria</taxon>
        <taxon>Pseudomonadati</taxon>
        <taxon>Bacteroidota</taxon>
        <taxon>Chitinophagia</taxon>
        <taxon>Chitinophagales</taxon>
        <taxon>Chitinophagaceae</taxon>
        <taxon>Polluticaenibacter</taxon>
    </lineage>
</organism>
<feature type="transmembrane region" description="Helical" evidence="3">
    <location>
        <begin position="107"/>
        <end position="124"/>
    </location>
</feature>
<feature type="transmembrane region" description="Helical" evidence="3">
    <location>
        <begin position="279"/>
        <end position="295"/>
    </location>
</feature>
<evidence type="ECO:0000256" key="3">
    <source>
        <dbReference type="SAM" id="Phobius"/>
    </source>
</evidence>
<feature type="transmembrane region" description="Helical" evidence="3">
    <location>
        <begin position="54"/>
        <end position="74"/>
    </location>
</feature>
<protein>
    <submittedName>
        <fullName evidence="6">Cytochrome c biogenesis protein CcsA</fullName>
    </submittedName>
</protein>
<dbReference type="PANTHER" id="PTHR43653:SF1">
    <property type="entry name" value="CYTOCHROME C-TYPE BIOGENESIS PROTEIN CCMF"/>
    <property type="match status" value="1"/>
</dbReference>
<feature type="transmembrane region" description="Helical" evidence="3">
    <location>
        <begin position="565"/>
        <end position="584"/>
    </location>
</feature>
<comment type="caution">
    <text evidence="6">The sequence shown here is derived from an EMBL/GenBank/DDBJ whole genome shotgun (WGS) entry which is preliminary data.</text>
</comment>
<feature type="transmembrane region" description="Helical" evidence="3">
    <location>
        <begin position="206"/>
        <end position="226"/>
    </location>
</feature>
<gene>
    <name evidence="6" type="primary">ccsA</name>
    <name evidence="6" type="ORF">O3P16_16285</name>
</gene>
<dbReference type="Pfam" id="PF16327">
    <property type="entry name" value="CcmF_C"/>
    <property type="match status" value="1"/>
</dbReference>
<dbReference type="EMBL" id="JAQGEF010000028">
    <property type="protein sequence ID" value="MDA3616377.1"/>
    <property type="molecule type" value="Genomic_DNA"/>
</dbReference>
<evidence type="ECO:0000313" key="7">
    <source>
        <dbReference type="Proteomes" id="UP001210231"/>
    </source>
</evidence>
<feature type="transmembrane region" description="Helical" evidence="3">
    <location>
        <begin position="469"/>
        <end position="489"/>
    </location>
</feature>
<keyword evidence="2" id="KW-0201">Cytochrome c-type biogenesis</keyword>
<dbReference type="PRINTS" id="PR01410">
    <property type="entry name" value="CCBIOGENESIS"/>
</dbReference>
<sequence length="859" mass="96761">MEFIGEHLIPGKLGHFFVLLSFISSLIGAIAYYKSTRSVFESEDSKYWTKLARFLFAFQTIAILGIFITLYYIISHHLFEYKYAWQHSSRALPMEYLLSCFWEGQEGSFMLWSFWNAVIGWVLISRKGKWEAPVMTIMNLVQIVISSMLLGLVVFGHKFGSNPFVLLRNEMDAPIFSTPNYLDFIKDGNGLNASLQNYWMVIHPPVLFLGFASTLVPFAFALASFLRRDYHNWAAPVLPWALFAVATLGTGIMMGGAWAYESLTFGGYWAWDPVENASLVPWLVLIAGIHTNIVYKNSGYSLKSTYFFYIIAFCLIVYSTFLTRSGVLGDTSVHSFTDLGMNVQLFLFLSFVIWLPNIIHAKGLTNKLIIGFIYLALCILTYKFAIVSFATIVGGMVFTAVQLSRNKDIPHIAKEENLYSREFWIYIASLVFFLSGIVIIAKTSLPVFNQLFNTSIAPPEDIEFSYNQIQIWVAIVVGFLTAVAQYLRYKDTPVKSVLKKLLIPTLVTLGLYLLFVLTIGIKYYKKGLGFEIAIHAALFMGIYAVIANLLYIFSGLKGNLKLSGASIAHVGFGLVLVGILISSANKETISINTTGISPLKMKDDNDANNNPAENTTLIKGISTDMKKYMVTYVKDTVNPRDGKRYYEIDFVSKDSSERFKLYPNLIENNKGGEGLMPNPDAKHYLSHDVFGYVTFLSDPNVKDKDTTTFRNKTIKIGDTTFYSNGMWVVNSLELNPPDSRFEAFRKDTVLAADITVISKDGRFYKSRPAFKLEGNQINMLPDTVMSQSLVFALIKPGDLEKKEVEIGIKESNAILDFITLKVYSFPGINILWFGIIVMVIGTFIAIVHRVKLLKRTAKQ</sequence>
<reference evidence="6 7" key="1">
    <citation type="submission" date="2022-12" db="EMBL/GenBank/DDBJ databases">
        <title>Chitinophagaceae gen. sp. nov., a new member of the family Chitinophagaceae, isolated from soil in a chemical factory.</title>
        <authorList>
            <person name="Ke Z."/>
        </authorList>
    </citation>
    <scope>NUCLEOTIDE SEQUENCE [LARGE SCALE GENOMIC DNA]</scope>
    <source>
        <strain evidence="6 7">LY-5</strain>
    </source>
</reference>
<keyword evidence="3" id="KW-0472">Membrane</keyword>
<keyword evidence="3" id="KW-1133">Transmembrane helix</keyword>
<feature type="transmembrane region" description="Helical" evidence="3">
    <location>
        <begin position="136"/>
        <end position="157"/>
    </location>
</feature>
<proteinExistence type="inferred from homology"/>
<comment type="similarity">
    <text evidence="1">Belongs to the CcmF/CycK/Ccl1/NrfE/CcsA family.</text>
</comment>
<dbReference type="InterPro" id="IPR003567">
    <property type="entry name" value="Cyt_c_biogenesis"/>
</dbReference>
<evidence type="ECO:0000256" key="1">
    <source>
        <dbReference type="ARBA" id="ARBA00009186"/>
    </source>
</evidence>
<dbReference type="RefSeq" id="WP_407032706.1">
    <property type="nucleotide sequence ID" value="NZ_JAQGEF010000028.1"/>
</dbReference>
<keyword evidence="7" id="KW-1185">Reference proteome</keyword>
<name>A0ABT4UPX2_9BACT</name>
<dbReference type="Proteomes" id="UP001210231">
    <property type="component" value="Unassembled WGS sequence"/>
</dbReference>
<feature type="domain" description="Cytochrome c-type biogenesis protein CcmF C-terminal" evidence="5">
    <location>
        <begin position="415"/>
        <end position="587"/>
    </location>
</feature>
<dbReference type="Pfam" id="PF01578">
    <property type="entry name" value="Cytochrom_C_asm"/>
    <property type="match status" value="1"/>
</dbReference>
<feature type="transmembrane region" description="Helical" evidence="3">
    <location>
        <begin position="501"/>
        <end position="521"/>
    </location>
</feature>
<feature type="domain" description="Cytochrome c assembly protein" evidence="4">
    <location>
        <begin position="105"/>
        <end position="325"/>
    </location>
</feature>
<feature type="transmembrane region" description="Helical" evidence="3">
    <location>
        <begin position="364"/>
        <end position="380"/>
    </location>
</feature>
<feature type="transmembrane region" description="Helical" evidence="3">
    <location>
        <begin position="238"/>
        <end position="259"/>
    </location>
</feature>
<evidence type="ECO:0000313" key="6">
    <source>
        <dbReference type="EMBL" id="MDA3616377.1"/>
    </source>
</evidence>
<evidence type="ECO:0000259" key="4">
    <source>
        <dbReference type="Pfam" id="PF01578"/>
    </source>
</evidence>
<dbReference type="InterPro" id="IPR002541">
    <property type="entry name" value="Cyt_c_assembly"/>
</dbReference>
<feature type="transmembrane region" description="Helical" evidence="3">
    <location>
        <begin position="533"/>
        <end position="553"/>
    </location>
</feature>
<dbReference type="PANTHER" id="PTHR43653">
    <property type="entry name" value="CYTOCHROME C ASSEMBLY PROTEIN-RELATED"/>
    <property type="match status" value="1"/>
</dbReference>
<feature type="transmembrane region" description="Helical" evidence="3">
    <location>
        <begin position="307"/>
        <end position="327"/>
    </location>
</feature>
<evidence type="ECO:0000256" key="2">
    <source>
        <dbReference type="ARBA" id="ARBA00022748"/>
    </source>
</evidence>
<accession>A0ABT4UPX2</accession>
<dbReference type="InterPro" id="IPR032523">
    <property type="entry name" value="CcmF_C"/>
</dbReference>
<keyword evidence="3" id="KW-0812">Transmembrane</keyword>